<name>A0A915I2K9_ROMCU</name>
<dbReference type="WBParaSite" id="nRc.2.0.1.t08368-RA">
    <property type="protein sequence ID" value="nRc.2.0.1.t08368-RA"/>
    <property type="gene ID" value="nRc.2.0.1.g08368"/>
</dbReference>
<evidence type="ECO:0000313" key="1">
    <source>
        <dbReference type="Proteomes" id="UP000887565"/>
    </source>
</evidence>
<protein>
    <submittedName>
        <fullName evidence="2">Uncharacterized protein</fullName>
    </submittedName>
</protein>
<evidence type="ECO:0000313" key="2">
    <source>
        <dbReference type="WBParaSite" id="nRc.2.0.1.t08368-RA"/>
    </source>
</evidence>
<proteinExistence type="predicted"/>
<reference evidence="2" key="1">
    <citation type="submission" date="2022-11" db="UniProtKB">
        <authorList>
            <consortium name="WormBaseParasite"/>
        </authorList>
    </citation>
    <scope>IDENTIFICATION</scope>
</reference>
<organism evidence="1 2">
    <name type="scientific">Romanomermis culicivorax</name>
    <name type="common">Nematode worm</name>
    <dbReference type="NCBI Taxonomy" id="13658"/>
    <lineage>
        <taxon>Eukaryota</taxon>
        <taxon>Metazoa</taxon>
        <taxon>Ecdysozoa</taxon>
        <taxon>Nematoda</taxon>
        <taxon>Enoplea</taxon>
        <taxon>Dorylaimia</taxon>
        <taxon>Mermithida</taxon>
        <taxon>Mermithoidea</taxon>
        <taxon>Mermithidae</taxon>
        <taxon>Romanomermis</taxon>
    </lineage>
</organism>
<dbReference type="AlphaFoldDB" id="A0A915I2K9"/>
<dbReference type="Proteomes" id="UP000887565">
    <property type="component" value="Unplaced"/>
</dbReference>
<accession>A0A915I2K9</accession>
<keyword evidence="1" id="KW-1185">Reference proteome</keyword>
<sequence>MQRPMKTIFLIICNKNGKNEHDSFSWACFYKNGNNCQLLTSAVFLLILLDSSSTNNDPKCTNKNGAKALK</sequence>